<dbReference type="EMBL" id="JAHWXT010000008">
    <property type="protein sequence ID" value="MCF0266614.1"/>
    <property type="molecule type" value="Genomic_DNA"/>
</dbReference>
<evidence type="ECO:0000313" key="2">
    <source>
        <dbReference type="Proteomes" id="UP000887320"/>
    </source>
</evidence>
<evidence type="ECO:0000313" key="1">
    <source>
        <dbReference type="EMBL" id="MCF0266614.1"/>
    </source>
</evidence>
<reference evidence="1" key="1">
    <citation type="submission" date="2021-07" db="EMBL/GenBank/DDBJ databases">
        <authorList>
            <person name="Fernandez M."/>
            <person name="Pereira P."/>
            <person name="Torres Tejerizo G.A."/>
            <person name="Gonzalez P."/>
            <person name="Agostini E."/>
        </authorList>
    </citation>
    <scope>NUCLEOTIDE SEQUENCE</scope>
    <source>
        <strain evidence="1">SFC 500-1A</strain>
    </source>
</reference>
<organism evidence="1 2">
    <name type="scientific">Acinetobacter guillouiae</name>
    <name type="common">Acinetobacter genomosp. 11</name>
    <dbReference type="NCBI Taxonomy" id="106649"/>
    <lineage>
        <taxon>Bacteria</taxon>
        <taxon>Pseudomonadati</taxon>
        <taxon>Pseudomonadota</taxon>
        <taxon>Gammaproteobacteria</taxon>
        <taxon>Moraxellales</taxon>
        <taxon>Moraxellaceae</taxon>
        <taxon>Acinetobacter</taxon>
    </lineage>
</organism>
<dbReference type="Proteomes" id="UP000887320">
    <property type="component" value="Unassembled WGS sequence"/>
</dbReference>
<proteinExistence type="predicted"/>
<sequence length="74" mass="8734">MNISIPQEQQHFKQLQQLCPLQCSIAFCLNQLRGAQIQFLNLGSFIICPEYNCLIIFKYKILIRIDRFTNKQQS</sequence>
<gene>
    <name evidence="1" type="ORF">KW868_19370</name>
</gene>
<accession>A0A8X8GN43</accession>
<protein>
    <submittedName>
        <fullName evidence="1">Uncharacterized protein</fullName>
    </submittedName>
</protein>
<name>A0A8X8GN43_ACIGI</name>
<comment type="caution">
    <text evidence="1">The sequence shown here is derived from an EMBL/GenBank/DDBJ whole genome shotgun (WGS) entry which is preliminary data.</text>
</comment>
<dbReference type="RefSeq" id="WP_234624179.1">
    <property type="nucleotide sequence ID" value="NZ_JAHWXT010000008.1"/>
</dbReference>
<dbReference type="AlphaFoldDB" id="A0A8X8GN43"/>